<name>A0A376H1N6_ENTGA</name>
<dbReference type="RefSeq" id="WP_082709565.1">
    <property type="nucleotide sequence ID" value="NZ_CP050485.1"/>
</dbReference>
<dbReference type="GO" id="GO:0005737">
    <property type="term" value="C:cytoplasm"/>
    <property type="evidence" value="ECO:0007669"/>
    <property type="project" value="UniProtKB-SubCell"/>
</dbReference>
<dbReference type="OrthoDB" id="9788818at2"/>
<accession>A0A376H1N6</accession>
<dbReference type="PROSITE" id="PS51101">
    <property type="entry name" value="PTS_EIIB_TYPE_4"/>
    <property type="match status" value="1"/>
</dbReference>
<dbReference type="InterPro" id="IPR036667">
    <property type="entry name" value="PTS_IIB_sorbose-sp_sf"/>
</dbReference>
<reference evidence="9" key="3">
    <citation type="submission" date="2023-03" db="EMBL/GenBank/DDBJ databases">
        <authorList>
            <person name="Shen W."/>
            <person name="Cai J."/>
        </authorList>
    </citation>
    <scope>NUCLEOTIDE SEQUENCE</scope>
    <source>
        <strain evidence="9">K69-2</strain>
    </source>
</reference>
<dbReference type="AlphaFoldDB" id="A0A376H1N6"/>
<evidence type="ECO:0000256" key="1">
    <source>
        <dbReference type="ARBA" id="ARBA00004496"/>
    </source>
</evidence>
<keyword evidence="4 9" id="KW-0762">Sugar transport</keyword>
<evidence type="ECO:0000256" key="5">
    <source>
        <dbReference type="ARBA" id="ARBA00022679"/>
    </source>
</evidence>
<dbReference type="EMBL" id="UFYW01000001">
    <property type="protein sequence ID" value="STD83064.1"/>
    <property type="molecule type" value="Genomic_DNA"/>
</dbReference>
<dbReference type="SUPFAM" id="SSF52728">
    <property type="entry name" value="PTS IIb component"/>
    <property type="match status" value="1"/>
</dbReference>
<keyword evidence="12" id="KW-1185">Reference proteome</keyword>
<dbReference type="GO" id="GO:0008982">
    <property type="term" value="F:protein-N(PI)-phosphohistidine-sugar phosphotransferase activity"/>
    <property type="evidence" value="ECO:0007669"/>
    <property type="project" value="InterPro"/>
</dbReference>
<dbReference type="EMBL" id="CP050485">
    <property type="protein sequence ID" value="QOG26712.1"/>
    <property type="molecule type" value="Genomic_DNA"/>
</dbReference>
<reference evidence="10 13" key="2">
    <citation type="submission" date="2020-03" db="EMBL/GenBank/DDBJ databases">
        <title>Characterization of ganglioside-mimicking enterococci.</title>
        <authorList>
            <person name="Patry R.T."/>
            <person name="Nothaft H."/>
            <person name="Bridger R."/>
            <person name="Shajahan A."/>
            <person name="Huynh S."/>
            <person name="Sanchez S."/>
            <person name="Azadi P."/>
            <person name="Cooper K."/>
            <person name="Miller W.G."/>
            <person name="Parker C.T."/>
            <person name="Wells L."/>
            <person name="Szymanski C.M."/>
        </authorList>
    </citation>
    <scope>NUCLEOTIDE SEQUENCE [LARGE SCALE GENOMIC DNA]</scope>
    <source>
        <strain evidence="10 13">EGM181</strain>
    </source>
</reference>
<evidence type="ECO:0000313" key="11">
    <source>
        <dbReference type="EMBL" id="STD83064.1"/>
    </source>
</evidence>
<keyword evidence="5 11" id="KW-0808">Transferase</keyword>
<organism evidence="11 12">
    <name type="scientific">Enterococcus gallinarum</name>
    <dbReference type="NCBI Taxonomy" id="1353"/>
    <lineage>
        <taxon>Bacteria</taxon>
        <taxon>Bacillati</taxon>
        <taxon>Bacillota</taxon>
        <taxon>Bacilli</taxon>
        <taxon>Lactobacillales</taxon>
        <taxon>Enterococcaceae</taxon>
        <taxon>Enterococcus</taxon>
    </lineage>
</organism>
<dbReference type="Proteomes" id="UP000254807">
    <property type="component" value="Unassembled WGS sequence"/>
</dbReference>
<dbReference type="GO" id="GO:0016301">
    <property type="term" value="F:kinase activity"/>
    <property type="evidence" value="ECO:0007669"/>
    <property type="project" value="UniProtKB-KW"/>
</dbReference>
<evidence type="ECO:0000313" key="13">
    <source>
        <dbReference type="Proteomes" id="UP000516696"/>
    </source>
</evidence>
<comment type="subcellular location">
    <subcellularLocation>
        <location evidence="1">Cytoplasm</location>
    </subcellularLocation>
</comment>
<evidence type="ECO:0000313" key="10">
    <source>
        <dbReference type="EMBL" id="QOG26712.1"/>
    </source>
</evidence>
<dbReference type="InterPro" id="IPR004720">
    <property type="entry name" value="PTS_IIB_sorbose-sp"/>
</dbReference>
<sequence>MEMKGIKNIRIDDRLIHGQVATMWSNKLGVTRLMVVNDTVANNDIQKQVLRMAVPAGISSSIITEEKAITNIKNGKYEGQNVLLIVKSPVDLLSFIENDLQIDRINVGNMSNRKGTTVLRPNISVTNEERNAFEKLLNLGVEITTIMTPDDKKTYLKDIL</sequence>
<evidence type="ECO:0000256" key="3">
    <source>
        <dbReference type="ARBA" id="ARBA00022490"/>
    </source>
</evidence>
<evidence type="ECO:0000256" key="4">
    <source>
        <dbReference type="ARBA" id="ARBA00022597"/>
    </source>
</evidence>
<keyword evidence="3" id="KW-0963">Cytoplasm</keyword>
<dbReference type="Pfam" id="PF03830">
    <property type="entry name" value="PTSIIB_sorb"/>
    <property type="match status" value="1"/>
</dbReference>
<gene>
    <name evidence="11" type="primary">sorB_2</name>
    <name evidence="10" type="ORF">EGM181_05285</name>
    <name evidence="11" type="ORF">NCTC12360_01524</name>
    <name evidence="9" type="ORF">P7E30_16915</name>
</gene>
<dbReference type="GO" id="GO:0009401">
    <property type="term" value="P:phosphoenolpyruvate-dependent sugar phosphotransferase system"/>
    <property type="evidence" value="ECO:0007669"/>
    <property type="project" value="UniProtKB-KW"/>
</dbReference>
<evidence type="ECO:0000313" key="9">
    <source>
        <dbReference type="EMBL" id="MDT2691857.1"/>
    </source>
</evidence>
<dbReference type="EMBL" id="JARPZN010000022">
    <property type="protein sequence ID" value="MDT2691857.1"/>
    <property type="molecule type" value="Genomic_DNA"/>
</dbReference>
<dbReference type="Proteomes" id="UP000516696">
    <property type="component" value="Chromosome"/>
</dbReference>
<evidence type="ECO:0000313" key="12">
    <source>
        <dbReference type="Proteomes" id="UP000254807"/>
    </source>
</evidence>
<evidence type="ECO:0000256" key="6">
    <source>
        <dbReference type="ARBA" id="ARBA00022683"/>
    </source>
</evidence>
<reference evidence="11 12" key="1">
    <citation type="submission" date="2018-06" db="EMBL/GenBank/DDBJ databases">
        <authorList>
            <consortium name="Pathogen Informatics"/>
            <person name="Doyle S."/>
        </authorList>
    </citation>
    <scope>NUCLEOTIDE SEQUENCE [LARGE SCALE GENOMIC DNA]</scope>
    <source>
        <strain evidence="11 12">NCTC12360</strain>
    </source>
</reference>
<protein>
    <submittedName>
        <fullName evidence="9">PTS sugar transporter subunit IIB</fullName>
    </submittedName>
    <submittedName>
        <fullName evidence="11">PTS system transporter subunit IIB</fullName>
        <ecNumber evidence="11">2.7.1.-</ecNumber>
    </submittedName>
</protein>
<keyword evidence="6" id="KW-0598">Phosphotransferase system</keyword>
<evidence type="ECO:0000259" key="8">
    <source>
        <dbReference type="PROSITE" id="PS51101"/>
    </source>
</evidence>
<keyword evidence="7" id="KW-0418">Kinase</keyword>
<evidence type="ECO:0000256" key="7">
    <source>
        <dbReference type="ARBA" id="ARBA00022777"/>
    </source>
</evidence>
<dbReference type="Gene3D" id="3.40.35.10">
    <property type="entry name" value="Phosphotransferase system, sorbose subfamily IIB component"/>
    <property type="match status" value="1"/>
</dbReference>
<dbReference type="EC" id="2.7.1.-" evidence="11"/>
<dbReference type="Proteomes" id="UP001183682">
    <property type="component" value="Unassembled WGS sequence"/>
</dbReference>
<feature type="domain" description="PTS EIIB type-4" evidence="8">
    <location>
        <begin position="2"/>
        <end position="160"/>
    </location>
</feature>
<keyword evidence="2" id="KW-0813">Transport</keyword>
<proteinExistence type="predicted"/>
<evidence type="ECO:0000256" key="2">
    <source>
        <dbReference type="ARBA" id="ARBA00022448"/>
    </source>
</evidence>